<dbReference type="Pfam" id="PF00010">
    <property type="entry name" value="HLH"/>
    <property type="match status" value="1"/>
</dbReference>
<dbReference type="Ensembl" id="ENSSSCT00055013159.1">
    <property type="protein sequence ID" value="ENSSSCP00055010334.1"/>
    <property type="gene ID" value="ENSSSCG00055006793.1"/>
</dbReference>
<dbReference type="AlphaFoldDB" id="A0A8D2AIF5"/>
<evidence type="ECO:0000256" key="4">
    <source>
        <dbReference type="ARBA" id="ARBA00023125"/>
    </source>
</evidence>
<dbReference type="Proteomes" id="UP000694728">
    <property type="component" value="Unplaced"/>
</dbReference>
<dbReference type="InterPro" id="IPR011598">
    <property type="entry name" value="bHLH_dom"/>
</dbReference>
<dbReference type="FunFam" id="4.10.280.10:FF:000014">
    <property type="entry name" value="Max dimerization protein 1"/>
    <property type="match status" value="1"/>
</dbReference>
<sequence length="230" mass="25443">MAAPLSLIFVIGYKVPQLLVSSRSPPQPSLSWAILPVGPDPPHNCGFLEPESDPESACARVAGQRSELCLSVSLNRSSHNELEKHRRAKLRLYLEQLKQLVPLGPDSTRHTTLSLLKRAKMHIKKLEEQDRRALSIKEQLQQEHRFLKRRLEQLSVQSLERVRTDSTGSAVSTDDSEQEVDVEGMEFGPGELDSVGSSSDVEDHYSLQSGGCSDGGYAPPCRRPGRPGLL</sequence>
<dbReference type="PROSITE" id="PS50888">
    <property type="entry name" value="BHLH"/>
    <property type="match status" value="1"/>
</dbReference>
<dbReference type="Proteomes" id="UP000694727">
    <property type="component" value="Unplaced"/>
</dbReference>
<keyword evidence="6" id="KW-0539">Nucleus</keyword>
<dbReference type="Ensembl" id="ENSSSCT00035102028.1">
    <property type="protein sequence ID" value="ENSSSCP00035043485.1"/>
    <property type="gene ID" value="ENSSSCG00035075082.1"/>
</dbReference>
<dbReference type="SMART" id="SM00353">
    <property type="entry name" value="HLH"/>
    <property type="match status" value="1"/>
</dbReference>
<feature type="compositionally biased region" description="Low complexity" evidence="8">
    <location>
        <begin position="215"/>
        <end position="230"/>
    </location>
</feature>
<feature type="domain" description="BHLH" evidence="9">
    <location>
        <begin position="74"/>
        <end position="126"/>
    </location>
</feature>
<feature type="compositionally biased region" description="Acidic residues" evidence="8">
    <location>
        <begin position="174"/>
        <end position="184"/>
    </location>
</feature>
<evidence type="ECO:0000256" key="1">
    <source>
        <dbReference type="ARBA" id="ARBA00004123"/>
    </source>
</evidence>
<dbReference type="GO" id="GO:0046983">
    <property type="term" value="F:protein dimerization activity"/>
    <property type="evidence" value="ECO:0007669"/>
    <property type="project" value="InterPro"/>
</dbReference>
<dbReference type="Ensembl" id="ENSSSCT00025107200.1">
    <property type="protein sequence ID" value="ENSSSCP00025048306.1"/>
    <property type="gene ID" value="ENSSSCG00025077177.1"/>
</dbReference>
<keyword evidence="7" id="KW-0175">Coiled coil</keyword>
<evidence type="ECO:0000313" key="11">
    <source>
        <dbReference type="Proteomes" id="UP000694725"/>
    </source>
</evidence>
<evidence type="ECO:0000313" key="10">
    <source>
        <dbReference type="Ensembl" id="ENSSSCP00065049154.1"/>
    </source>
</evidence>
<dbReference type="Gene3D" id="4.10.280.10">
    <property type="entry name" value="Helix-loop-helix DNA-binding domain"/>
    <property type="match status" value="1"/>
</dbReference>
<keyword evidence="5" id="KW-0804">Transcription</keyword>
<evidence type="ECO:0000256" key="8">
    <source>
        <dbReference type="SAM" id="MobiDB-lite"/>
    </source>
</evidence>
<dbReference type="Ensembl" id="ENSSSCT00065109401.1">
    <property type="protein sequence ID" value="ENSSSCP00065049154.1"/>
    <property type="gene ID" value="ENSSSCG00065078785.1"/>
</dbReference>
<dbReference type="InterPro" id="IPR036638">
    <property type="entry name" value="HLH_DNA-bd_sf"/>
</dbReference>
<evidence type="ECO:0000256" key="6">
    <source>
        <dbReference type="ARBA" id="ARBA00023242"/>
    </source>
</evidence>
<dbReference type="SUPFAM" id="SSF47459">
    <property type="entry name" value="HLH, helix-loop-helix DNA-binding domain"/>
    <property type="match status" value="1"/>
</dbReference>
<dbReference type="PANTHER" id="PTHR11969:SF4">
    <property type="entry name" value="MAX DIMERIZATION PROTEIN 4"/>
    <property type="match status" value="1"/>
</dbReference>
<evidence type="ECO:0000256" key="3">
    <source>
        <dbReference type="ARBA" id="ARBA00023015"/>
    </source>
</evidence>
<organism evidence="10 11">
    <name type="scientific">Sus scrofa</name>
    <name type="common">Pig</name>
    <dbReference type="NCBI Taxonomy" id="9823"/>
    <lineage>
        <taxon>Eukaryota</taxon>
        <taxon>Metazoa</taxon>
        <taxon>Chordata</taxon>
        <taxon>Craniata</taxon>
        <taxon>Vertebrata</taxon>
        <taxon>Euteleostomi</taxon>
        <taxon>Mammalia</taxon>
        <taxon>Eutheria</taxon>
        <taxon>Laurasiatheria</taxon>
        <taxon>Artiodactyla</taxon>
        <taxon>Suina</taxon>
        <taxon>Suidae</taxon>
        <taxon>Sus</taxon>
    </lineage>
</organism>
<dbReference type="Proteomes" id="UP000694725">
    <property type="component" value="Unplaced"/>
</dbReference>
<protein>
    <submittedName>
        <fullName evidence="10">MAX dimerization protein 4</fullName>
    </submittedName>
</protein>
<evidence type="ECO:0000256" key="2">
    <source>
        <dbReference type="ARBA" id="ARBA00022491"/>
    </source>
</evidence>
<dbReference type="CDD" id="cd18929">
    <property type="entry name" value="bHLHzip_Mad4"/>
    <property type="match status" value="1"/>
</dbReference>
<dbReference type="Ensembl" id="ENSSSCT00045019889.1">
    <property type="protein sequence ID" value="ENSSSCP00045013651.1"/>
    <property type="gene ID" value="ENSSSCG00045011719.1"/>
</dbReference>
<reference evidence="10" key="1">
    <citation type="submission" date="2025-05" db="UniProtKB">
        <authorList>
            <consortium name="Ensembl"/>
        </authorList>
    </citation>
    <scope>IDENTIFICATION</scope>
</reference>
<accession>A0A8D2AIF5</accession>
<dbReference type="Proteomes" id="UP000694724">
    <property type="component" value="Unplaced"/>
</dbReference>
<evidence type="ECO:0000256" key="5">
    <source>
        <dbReference type="ARBA" id="ARBA00023163"/>
    </source>
</evidence>
<proteinExistence type="predicted"/>
<comment type="subcellular location">
    <subcellularLocation>
        <location evidence="1">Nucleus</location>
    </subcellularLocation>
</comment>
<keyword evidence="3" id="KW-0805">Transcription regulation</keyword>
<dbReference type="PANTHER" id="PTHR11969">
    <property type="entry name" value="MAX DIMERIZATION, MAD"/>
    <property type="match status" value="1"/>
</dbReference>
<evidence type="ECO:0000256" key="7">
    <source>
        <dbReference type="SAM" id="Coils"/>
    </source>
</evidence>
<keyword evidence="2" id="KW-0678">Repressor</keyword>
<name>A0A8D2AIF5_PIG</name>
<feature type="coiled-coil region" evidence="7">
    <location>
        <begin position="123"/>
        <end position="157"/>
    </location>
</feature>
<feature type="region of interest" description="Disordered" evidence="8">
    <location>
        <begin position="159"/>
        <end position="230"/>
    </location>
</feature>
<dbReference type="Proteomes" id="UP000694720">
    <property type="component" value="Unplaced"/>
</dbReference>
<gene>
    <name evidence="10" type="primary">MXD4</name>
</gene>
<evidence type="ECO:0000259" key="9">
    <source>
        <dbReference type="PROSITE" id="PS50888"/>
    </source>
</evidence>
<keyword evidence="4" id="KW-0238">DNA-binding</keyword>
<dbReference type="GO" id="GO:0003677">
    <property type="term" value="F:DNA binding"/>
    <property type="evidence" value="ECO:0007669"/>
    <property type="project" value="UniProtKB-KW"/>
</dbReference>
<dbReference type="GO" id="GO:0005634">
    <property type="term" value="C:nucleus"/>
    <property type="evidence" value="ECO:0007669"/>
    <property type="project" value="UniProtKB-SubCell"/>
</dbReference>